<proteinExistence type="predicted"/>
<reference evidence="1 2" key="1">
    <citation type="submission" date="2018-06" db="EMBL/GenBank/DDBJ databases">
        <authorList>
            <consortium name="Pathogen Informatics"/>
            <person name="Doyle S."/>
        </authorList>
    </citation>
    <scope>NUCLEOTIDE SEQUENCE [LARGE SCALE GENOMIC DNA]</scope>
    <source>
        <strain evidence="1 2">NCTC11460</strain>
    </source>
</reference>
<gene>
    <name evidence="1" type="ORF">NCTC11460_01992</name>
</gene>
<organism evidence="1 2">
    <name type="scientific">Peptostreptococcus anaerobius</name>
    <dbReference type="NCBI Taxonomy" id="1261"/>
    <lineage>
        <taxon>Bacteria</taxon>
        <taxon>Bacillati</taxon>
        <taxon>Bacillota</taxon>
        <taxon>Clostridia</taxon>
        <taxon>Peptostreptococcales</taxon>
        <taxon>Peptostreptococcaceae</taxon>
        <taxon>Peptostreptococcus</taxon>
    </lineage>
</organism>
<dbReference type="AlphaFoldDB" id="A0A379CKA5"/>
<dbReference type="RefSeq" id="WP_002845855.1">
    <property type="nucleotide sequence ID" value="NZ_CP096607.1"/>
</dbReference>
<dbReference type="EMBL" id="UGTB01000004">
    <property type="protein sequence ID" value="SUB61997.1"/>
    <property type="molecule type" value="Genomic_DNA"/>
</dbReference>
<name>A0A379CKA5_9FIRM</name>
<sequence length="122" mass="13670">MCGSIVKKGENIYICKCGFRVANKICGVDIGESNILKLMNNEEIDLIEGFKINDGSTFSAHIYINKNAYDPKSGKEFGAEDLSELCKTKKLGPYNDFVGEKGRFYASSVYNTTKKKVIFKFK</sequence>
<accession>A0A379CKA5</accession>
<protein>
    <submittedName>
        <fullName evidence="1">DNA topoisomerase III</fullName>
    </submittedName>
</protein>
<dbReference type="GO" id="GO:0016853">
    <property type="term" value="F:isomerase activity"/>
    <property type="evidence" value="ECO:0007669"/>
    <property type="project" value="UniProtKB-KW"/>
</dbReference>
<keyword evidence="1" id="KW-0413">Isomerase</keyword>
<dbReference type="InterPro" id="IPR025589">
    <property type="entry name" value="Toprim_C_rpt"/>
</dbReference>
<dbReference type="Pfam" id="PF13342">
    <property type="entry name" value="Toprim_Crpt"/>
    <property type="match status" value="1"/>
</dbReference>
<dbReference type="Proteomes" id="UP000255101">
    <property type="component" value="Unassembled WGS sequence"/>
</dbReference>
<evidence type="ECO:0000313" key="2">
    <source>
        <dbReference type="Proteomes" id="UP000255101"/>
    </source>
</evidence>
<evidence type="ECO:0000313" key="1">
    <source>
        <dbReference type="EMBL" id="SUB61997.1"/>
    </source>
</evidence>